<protein>
    <recommendedName>
        <fullName evidence="3">Phage protein</fullName>
    </recommendedName>
</protein>
<dbReference type="Proteomes" id="UP000014700">
    <property type="component" value="Segment"/>
</dbReference>
<proteinExistence type="predicted"/>
<evidence type="ECO:0008006" key="3">
    <source>
        <dbReference type="Google" id="ProtNLM"/>
    </source>
</evidence>
<keyword evidence="2" id="KW-1185">Reference proteome</keyword>
<evidence type="ECO:0000313" key="2">
    <source>
        <dbReference type="Proteomes" id="UP000014700"/>
    </source>
</evidence>
<dbReference type="EMBL" id="JX564242">
    <property type="protein sequence ID" value="AFV51056.1"/>
    <property type="molecule type" value="Genomic_DNA"/>
</dbReference>
<sequence>MKKYWVVEDHLGGGFYLMPEDTPEEELREVEVQCDTCGDNDSIIGQFSNWNQLKKEMTDDEGWCPYSDEYLQSVFEEDNQ</sequence>
<organism evidence="1 2">
    <name type="scientific">Lactococcus phage Q33</name>
    <dbReference type="NCBI Taxonomy" id="254253"/>
    <lineage>
        <taxon>Viruses</taxon>
        <taxon>Duplodnaviria</taxon>
        <taxon>Heunggongvirae</taxon>
        <taxon>Uroviricota</taxon>
        <taxon>Caudoviricetes</taxon>
        <taxon>Vedamuthuvirus</taxon>
        <taxon>Vedamuthuvirus Q33</taxon>
    </lineage>
</organism>
<gene>
    <name evidence="1" type="ORF">Q33_0027</name>
</gene>
<name>R9QN74_9CAUD</name>
<accession>R9QN74</accession>
<evidence type="ECO:0000313" key="1">
    <source>
        <dbReference type="EMBL" id="AFV51056.1"/>
    </source>
</evidence>
<reference evidence="1 2" key="1">
    <citation type="journal article" date="2013" name="Appl. Environ. Microbiol.">
        <title>Identification of a New P335 Subgroup through Molecular Analysis of Lactococcal Phages Q33 and BM13.</title>
        <authorList>
            <person name="Mahony J."/>
            <person name="Martel B."/>
            <person name="Tremblay D.M."/>
            <person name="Neve H."/>
            <person name="Heller K.J."/>
            <person name="Moineau S."/>
            <person name="van Sinderen D."/>
        </authorList>
    </citation>
    <scope>NUCLEOTIDE SEQUENCE [LARGE SCALE GENOMIC DNA]</scope>
</reference>